<keyword evidence="2" id="KW-1185">Reference proteome</keyword>
<proteinExistence type="predicted"/>
<dbReference type="EMBL" id="CAICTM010000041">
    <property type="protein sequence ID" value="CAB9498598.1"/>
    <property type="molecule type" value="Genomic_DNA"/>
</dbReference>
<evidence type="ECO:0000313" key="2">
    <source>
        <dbReference type="Proteomes" id="UP001153069"/>
    </source>
</evidence>
<evidence type="ECO:0000313" key="1">
    <source>
        <dbReference type="EMBL" id="CAB9498598.1"/>
    </source>
</evidence>
<reference evidence="1" key="1">
    <citation type="submission" date="2020-06" db="EMBL/GenBank/DDBJ databases">
        <authorList>
            <consortium name="Plant Systems Biology data submission"/>
        </authorList>
    </citation>
    <scope>NUCLEOTIDE SEQUENCE</scope>
    <source>
        <strain evidence="1">D6</strain>
    </source>
</reference>
<dbReference type="AlphaFoldDB" id="A0A9N8H6D2"/>
<comment type="caution">
    <text evidence="1">The sequence shown here is derived from an EMBL/GenBank/DDBJ whole genome shotgun (WGS) entry which is preliminary data.</text>
</comment>
<dbReference type="InterPro" id="IPR027417">
    <property type="entry name" value="P-loop_NTPase"/>
</dbReference>
<dbReference type="Gene3D" id="3.40.50.300">
    <property type="entry name" value="P-loop containing nucleotide triphosphate hydrolases"/>
    <property type="match status" value="1"/>
</dbReference>
<dbReference type="OrthoDB" id="200177at2759"/>
<accession>A0A9N8H6D2</accession>
<sequence>MGSLSWSVTTALVLIFLALVTLYMDLNLPDLVFSGSIIGGSDLNNGIMNGINNGIINGTCTDTKDTKDTKEVVLFNASGNAPELESLYFVHYQKVGSSLLTLLRNRIPSCTRKDWTCFGTRGGGVDAWMSRDGQDHFAFTPQSMNVSHLSERELDGMETCNDQFLNCKNESIFHCSYTNCKHIPNKVTIFRDPHKWFHSYVDFVWLYHAAKEKPDQAMYDSTTARRLVLPKQQQIEFTTGTNNVATALDILQHEYVFWGITDQWKTTVCLFHCELGGVPGESELRNVRNKAKLPFKTQDDIDATIPRPHQIVPSNSTQYIQKTLKDDLNLYHNHLMPLFQERAKRCNCINYM</sequence>
<protein>
    <submittedName>
        <fullName evidence="1">Uncharacterized protein</fullName>
    </submittedName>
</protein>
<organism evidence="1 2">
    <name type="scientific">Seminavis robusta</name>
    <dbReference type="NCBI Taxonomy" id="568900"/>
    <lineage>
        <taxon>Eukaryota</taxon>
        <taxon>Sar</taxon>
        <taxon>Stramenopiles</taxon>
        <taxon>Ochrophyta</taxon>
        <taxon>Bacillariophyta</taxon>
        <taxon>Bacillariophyceae</taxon>
        <taxon>Bacillariophycidae</taxon>
        <taxon>Naviculales</taxon>
        <taxon>Naviculaceae</taxon>
        <taxon>Seminavis</taxon>
    </lineage>
</organism>
<gene>
    <name evidence="1" type="ORF">SEMRO_41_G025270.1</name>
</gene>
<dbReference type="Proteomes" id="UP001153069">
    <property type="component" value="Unassembled WGS sequence"/>
</dbReference>
<name>A0A9N8H6D2_9STRA</name>